<keyword evidence="1" id="KW-1133">Transmembrane helix</keyword>
<name>A0ABP8IZ72_9BACT</name>
<evidence type="ECO:0000313" key="3">
    <source>
        <dbReference type="Proteomes" id="UP001500454"/>
    </source>
</evidence>
<keyword evidence="1" id="KW-0472">Membrane</keyword>
<feature type="transmembrane region" description="Helical" evidence="1">
    <location>
        <begin position="142"/>
        <end position="167"/>
    </location>
</feature>
<dbReference type="EMBL" id="BAABHA010000004">
    <property type="protein sequence ID" value="GAA4381668.1"/>
    <property type="molecule type" value="Genomic_DNA"/>
</dbReference>
<feature type="transmembrane region" description="Helical" evidence="1">
    <location>
        <begin position="60"/>
        <end position="79"/>
    </location>
</feature>
<gene>
    <name evidence="2" type="ORF">GCM10023186_21330</name>
</gene>
<comment type="caution">
    <text evidence="2">The sequence shown here is derived from an EMBL/GenBank/DDBJ whole genome shotgun (WGS) entry which is preliminary data.</text>
</comment>
<evidence type="ECO:0000256" key="1">
    <source>
        <dbReference type="SAM" id="Phobius"/>
    </source>
</evidence>
<feature type="transmembrane region" description="Helical" evidence="1">
    <location>
        <begin position="27"/>
        <end position="48"/>
    </location>
</feature>
<organism evidence="2 3">
    <name type="scientific">Hymenobacter koreensis</name>
    <dbReference type="NCBI Taxonomy" id="1084523"/>
    <lineage>
        <taxon>Bacteria</taxon>
        <taxon>Pseudomonadati</taxon>
        <taxon>Bacteroidota</taxon>
        <taxon>Cytophagia</taxon>
        <taxon>Cytophagales</taxon>
        <taxon>Hymenobacteraceae</taxon>
        <taxon>Hymenobacter</taxon>
    </lineage>
</organism>
<dbReference type="RefSeq" id="WP_345224015.1">
    <property type="nucleotide sequence ID" value="NZ_BAABHA010000004.1"/>
</dbReference>
<dbReference type="Proteomes" id="UP001500454">
    <property type="component" value="Unassembled WGS sequence"/>
</dbReference>
<feature type="transmembrane region" description="Helical" evidence="1">
    <location>
        <begin position="91"/>
        <end position="122"/>
    </location>
</feature>
<keyword evidence="2" id="KW-0378">Hydrolase</keyword>
<dbReference type="PANTHER" id="PTHR35531">
    <property type="entry name" value="INNER MEMBRANE PROTEIN YBCI-RELATED"/>
    <property type="match status" value="1"/>
</dbReference>
<keyword evidence="3" id="KW-1185">Reference proteome</keyword>
<sequence>MPTIFSHAFVAAGLGRVLQRGHRPARFWWLTALCSILPDFDAIAFRLGIAYESMWGHRGFTHSFVFAGLTGLVVAWVGWPQEQGRNWWRLAAWFALATATHPVLDMFTNGGLGVALFAPFSGERYFFPWRPVRVSPIGGGFFSWRGAATLASEFVWLWLPVLLLLVGNGLRRRQGSRSN</sequence>
<dbReference type="InterPro" id="IPR007404">
    <property type="entry name" value="YdjM-like"/>
</dbReference>
<dbReference type="GO" id="GO:0016787">
    <property type="term" value="F:hydrolase activity"/>
    <property type="evidence" value="ECO:0007669"/>
    <property type="project" value="UniProtKB-KW"/>
</dbReference>
<reference evidence="3" key="1">
    <citation type="journal article" date="2019" name="Int. J. Syst. Evol. Microbiol.">
        <title>The Global Catalogue of Microorganisms (GCM) 10K type strain sequencing project: providing services to taxonomists for standard genome sequencing and annotation.</title>
        <authorList>
            <consortium name="The Broad Institute Genomics Platform"/>
            <consortium name="The Broad Institute Genome Sequencing Center for Infectious Disease"/>
            <person name="Wu L."/>
            <person name="Ma J."/>
        </authorList>
    </citation>
    <scope>NUCLEOTIDE SEQUENCE [LARGE SCALE GENOMIC DNA]</scope>
    <source>
        <strain evidence="3">JCM 17924</strain>
    </source>
</reference>
<dbReference type="Pfam" id="PF04307">
    <property type="entry name" value="YdjM"/>
    <property type="match status" value="1"/>
</dbReference>
<keyword evidence="1" id="KW-0812">Transmembrane</keyword>
<dbReference type="PANTHER" id="PTHR35531:SF1">
    <property type="entry name" value="INNER MEMBRANE PROTEIN YBCI-RELATED"/>
    <property type="match status" value="1"/>
</dbReference>
<protein>
    <submittedName>
        <fullName evidence="2">Metal-dependent hydrolase</fullName>
    </submittedName>
</protein>
<accession>A0ABP8IZ72</accession>
<proteinExistence type="predicted"/>
<evidence type="ECO:0000313" key="2">
    <source>
        <dbReference type="EMBL" id="GAA4381668.1"/>
    </source>
</evidence>